<dbReference type="EMBL" id="MU266359">
    <property type="protein sequence ID" value="KAH7927941.1"/>
    <property type="molecule type" value="Genomic_DNA"/>
</dbReference>
<reference evidence="1" key="1">
    <citation type="journal article" date="2021" name="New Phytol.">
        <title>Evolutionary innovations through gain and loss of genes in the ectomycorrhizal Boletales.</title>
        <authorList>
            <person name="Wu G."/>
            <person name="Miyauchi S."/>
            <person name="Morin E."/>
            <person name="Kuo A."/>
            <person name="Drula E."/>
            <person name="Varga T."/>
            <person name="Kohler A."/>
            <person name="Feng B."/>
            <person name="Cao Y."/>
            <person name="Lipzen A."/>
            <person name="Daum C."/>
            <person name="Hundley H."/>
            <person name="Pangilinan J."/>
            <person name="Johnson J."/>
            <person name="Barry K."/>
            <person name="LaButti K."/>
            <person name="Ng V."/>
            <person name="Ahrendt S."/>
            <person name="Min B."/>
            <person name="Choi I.G."/>
            <person name="Park H."/>
            <person name="Plett J.M."/>
            <person name="Magnuson J."/>
            <person name="Spatafora J.W."/>
            <person name="Nagy L.G."/>
            <person name="Henrissat B."/>
            <person name="Grigoriev I.V."/>
            <person name="Yang Z.L."/>
            <person name="Xu J."/>
            <person name="Martin F.M."/>
        </authorList>
    </citation>
    <scope>NUCLEOTIDE SEQUENCE</scope>
    <source>
        <strain evidence="1">KUC20120723A-06</strain>
    </source>
</reference>
<keyword evidence="2" id="KW-1185">Reference proteome</keyword>
<gene>
    <name evidence="1" type="ORF">BV22DRAFT_1031276</name>
</gene>
<sequence length="106" mass="12011">MLSFQIYIPYVLGPGALADEDDSDGIPQKKIRYHPPFPLPKHLLLPVYILTNSASIPPFLFPPWPNDDQEPRILLHLDRRRNRAGRTSLGFDSFALRSSGTDLQLS</sequence>
<evidence type="ECO:0000313" key="1">
    <source>
        <dbReference type="EMBL" id="KAH7927941.1"/>
    </source>
</evidence>
<proteinExistence type="predicted"/>
<dbReference type="Proteomes" id="UP000790709">
    <property type="component" value="Unassembled WGS sequence"/>
</dbReference>
<organism evidence="1 2">
    <name type="scientific">Leucogyrophana mollusca</name>
    <dbReference type="NCBI Taxonomy" id="85980"/>
    <lineage>
        <taxon>Eukaryota</taxon>
        <taxon>Fungi</taxon>
        <taxon>Dikarya</taxon>
        <taxon>Basidiomycota</taxon>
        <taxon>Agaricomycotina</taxon>
        <taxon>Agaricomycetes</taxon>
        <taxon>Agaricomycetidae</taxon>
        <taxon>Boletales</taxon>
        <taxon>Boletales incertae sedis</taxon>
        <taxon>Leucogyrophana</taxon>
    </lineage>
</organism>
<protein>
    <submittedName>
        <fullName evidence="1">Uncharacterized protein</fullName>
    </submittedName>
</protein>
<evidence type="ECO:0000313" key="2">
    <source>
        <dbReference type="Proteomes" id="UP000790709"/>
    </source>
</evidence>
<accession>A0ACB8BQZ0</accession>
<comment type="caution">
    <text evidence="1">The sequence shown here is derived from an EMBL/GenBank/DDBJ whole genome shotgun (WGS) entry which is preliminary data.</text>
</comment>
<name>A0ACB8BQZ0_9AGAM</name>